<evidence type="ECO:0000313" key="3">
    <source>
        <dbReference type="Proteomes" id="UP000007460"/>
    </source>
</evidence>
<name>D5BRK5_PUNMI</name>
<evidence type="ECO:0000256" key="1">
    <source>
        <dbReference type="SAM" id="Phobius"/>
    </source>
</evidence>
<dbReference type="OrthoDB" id="7339473at2"/>
<protein>
    <submittedName>
        <fullName evidence="2">Cytochrome P450</fullName>
    </submittedName>
</protein>
<dbReference type="RefSeq" id="WP_013045531.1">
    <property type="nucleotide sequence ID" value="NC_014010.1"/>
</dbReference>
<gene>
    <name evidence="2" type="ordered locus">SAR116_0659</name>
</gene>
<organism evidence="2 3">
    <name type="scientific">Puniceispirillum marinum (strain IMCC1322)</name>
    <dbReference type="NCBI Taxonomy" id="488538"/>
    <lineage>
        <taxon>Bacteria</taxon>
        <taxon>Pseudomonadati</taxon>
        <taxon>Pseudomonadota</taxon>
        <taxon>Alphaproteobacteria</taxon>
        <taxon>Candidatus Puniceispirillales</taxon>
        <taxon>Candidatus Puniceispirillaceae</taxon>
        <taxon>Candidatus Puniceispirillum</taxon>
    </lineage>
</organism>
<dbReference type="EMBL" id="CP001751">
    <property type="protein sequence ID" value="ADE38902.1"/>
    <property type="molecule type" value="Genomic_DNA"/>
</dbReference>
<accession>D5BRK5</accession>
<keyword evidence="1" id="KW-0472">Membrane</keyword>
<keyword evidence="1" id="KW-1133">Transmembrane helix</keyword>
<dbReference type="Proteomes" id="UP000007460">
    <property type="component" value="Chromosome"/>
</dbReference>
<evidence type="ECO:0000313" key="2">
    <source>
        <dbReference type="EMBL" id="ADE38902.1"/>
    </source>
</evidence>
<keyword evidence="3" id="KW-1185">Reference proteome</keyword>
<keyword evidence="1" id="KW-0812">Transmembrane</keyword>
<dbReference type="AlphaFoldDB" id="D5BRK5"/>
<proteinExistence type="predicted"/>
<feature type="transmembrane region" description="Helical" evidence="1">
    <location>
        <begin position="21"/>
        <end position="39"/>
    </location>
</feature>
<dbReference type="HOGENOM" id="CLU_1194093_0_0_5"/>
<reference evidence="2 3" key="1">
    <citation type="journal article" date="2010" name="J. Bacteriol.">
        <title>Complete genome sequence of "Candidatus Puniceispirillum marinum" IMCC1322, a representative of the SAR116 clade in the Alphaproteobacteria.</title>
        <authorList>
            <person name="Oh H.M."/>
            <person name="Kwon K.K."/>
            <person name="Kang I."/>
            <person name="Kang S.G."/>
            <person name="Lee J.H."/>
            <person name="Kim S.J."/>
            <person name="Cho J.C."/>
        </authorList>
    </citation>
    <scope>NUCLEOTIDE SEQUENCE [LARGE SCALE GENOMIC DNA]</scope>
    <source>
        <strain evidence="2 3">IMCC1322</strain>
    </source>
</reference>
<dbReference type="KEGG" id="apb:SAR116_0659"/>
<sequence length="232" mass="26175">MDFFETQERYRRQEMRGWIMFLVRVVIVGGVLWIGWLWGHAEQTSLQAEADLVIYENNQRIDTLTTQVQDLERIIAENNAKKKTSDLIGGNQAELRAIITKQIARGVTPEQIMSSLKSLGEPINCREVARHDVAVATPLYAGPESKLELFSGGLNLFVEGQAGKKSERETPWFNPSSPVRIRHAFLNGQKIIEGVLPLETIIPAEEWVLKLNYINADLRGYVTAIVSSCVLR</sequence>